<reference evidence="4 5" key="1">
    <citation type="journal article" date="2015" name="Fungal Genet. Biol.">
        <title>Evolution of novel wood decay mechanisms in Agaricales revealed by the genome sequences of Fistulina hepatica and Cylindrobasidium torrendii.</title>
        <authorList>
            <person name="Floudas D."/>
            <person name="Held B.W."/>
            <person name="Riley R."/>
            <person name="Nagy L.G."/>
            <person name="Koehler G."/>
            <person name="Ransdell A.S."/>
            <person name="Younus H."/>
            <person name="Chow J."/>
            <person name="Chiniquy J."/>
            <person name="Lipzen A."/>
            <person name="Tritt A."/>
            <person name="Sun H."/>
            <person name="Haridas S."/>
            <person name="LaButti K."/>
            <person name="Ohm R.A."/>
            <person name="Kues U."/>
            <person name="Blanchette R.A."/>
            <person name="Grigoriev I.V."/>
            <person name="Minto R.E."/>
            <person name="Hibbett D.S."/>
        </authorList>
    </citation>
    <scope>NUCLEOTIDE SEQUENCE [LARGE SCALE GENOMIC DNA]</scope>
    <source>
        <strain evidence="4 5">FP15055 ss-10</strain>
    </source>
</reference>
<dbReference type="STRING" id="1314674.A0A0D7B8L1"/>
<dbReference type="SMART" id="SM00667">
    <property type="entry name" value="LisH"/>
    <property type="match status" value="1"/>
</dbReference>
<dbReference type="InterPro" id="IPR001870">
    <property type="entry name" value="B30.2/SPRY"/>
</dbReference>
<dbReference type="InterPro" id="IPR013320">
    <property type="entry name" value="ConA-like_dom_sf"/>
</dbReference>
<evidence type="ECO:0000313" key="5">
    <source>
        <dbReference type="Proteomes" id="UP000054007"/>
    </source>
</evidence>
<feature type="compositionally biased region" description="Polar residues" evidence="1">
    <location>
        <begin position="101"/>
        <end position="110"/>
    </location>
</feature>
<feature type="domain" description="CTLH" evidence="3">
    <location>
        <begin position="488"/>
        <end position="546"/>
    </location>
</feature>
<dbReference type="EMBL" id="KN880543">
    <property type="protein sequence ID" value="KIY66812.1"/>
    <property type="molecule type" value="Genomic_DNA"/>
</dbReference>
<dbReference type="Pfam" id="PF10607">
    <property type="entry name" value="CTLH"/>
    <property type="match status" value="1"/>
</dbReference>
<feature type="compositionally biased region" description="Low complexity" evidence="1">
    <location>
        <begin position="1"/>
        <end position="20"/>
    </location>
</feature>
<feature type="region of interest" description="Disordered" evidence="1">
    <location>
        <begin position="1"/>
        <end position="88"/>
    </location>
</feature>
<organism evidence="4 5">
    <name type="scientific">Cylindrobasidium torrendii FP15055 ss-10</name>
    <dbReference type="NCBI Taxonomy" id="1314674"/>
    <lineage>
        <taxon>Eukaryota</taxon>
        <taxon>Fungi</taxon>
        <taxon>Dikarya</taxon>
        <taxon>Basidiomycota</taxon>
        <taxon>Agaricomycotina</taxon>
        <taxon>Agaricomycetes</taxon>
        <taxon>Agaricomycetidae</taxon>
        <taxon>Agaricales</taxon>
        <taxon>Marasmiineae</taxon>
        <taxon>Physalacriaceae</taxon>
        <taxon>Cylindrobasidium</taxon>
    </lineage>
</organism>
<dbReference type="PROSITE" id="PS50896">
    <property type="entry name" value="LISH"/>
    <property type="match status" value="1"/>
</dbReference>
<sequence>MSSRQPRSSSIPIPRTASSSYAGRSIEDAISMPFSSPRRHSTFRGSPDESRNGLGRSARMAYPSTSPVRPTARSYPHSSTMARSHPRPTTFEPRIVQADSTRPLDSTCSPVTVPISPRTRRTSSGRPPSINRTTSSHVHYPASHAAPIPFTRPAYLEHAALRHLLQADSPSQLPPLRKPEPAYSRYGAPSPSIDSDEDSATASPMDMSPPPQPLPSPDTILQLPTRWSDCRHQSLNVSSDGRELMFQGASNGGDRDGHAGAARTDHPIPPACGIYYYEVEVRSKSSSAHISIGLAGPDVALNRLPGWEHDSWGYHGDDGRSFASERDGTLFGPTYGSGDIVGCGLDYTDGRVFFTKNGNLIGHVFSNVGRTLRVYPSVGLKHTNDGVHLNVGQEPFKYDIEGHVQARRQAAWQTVMDQPVHLTVGNEESGAETMMVDGMAEDETKRSLNRLVMSYLSHHGYSKTLRALQKDTHRDPAGDRMETDSGEDFDARTRIVQHVMNGRLDDAIGETRTRYPGVFEAEEGIMLFKLRCRKFVELVMETVELKKALKARTTTPAKVEEDLVMTDGMDVDGPGDAAMDETEAALNSAIAYGQALANDYRHDERAEVKTVFMKTFGILAFEDPRKEPSVADVVGQDEKIALANELNQAILRSQGRPPQPALEMFYRHTGACMQHLALLGVGIAPFVDVKREFLEG</sequence>
<dbReference type="InterPro" id="IPR003877">
    <property type="entry name" value="SPRY_dom"/>
</dbReference>
<dbReference type="PROSITE" id="PS50897">
    <property type="entry name" value="CTLH"/>
    <property type="match status" value="1"/>
</dbReference>
<dbReference type="SMART" id="SM00449">
    <property type="entry name" value="SPRY"/>
    <property type="match status" value="1"/>
</dbReference>
<feature type="compositionally biased region" description="Pro residues" evidence="1">
    <location>
        <begin position="207"/>
        <end position="216"/>
    </location>
</feature>
<dbReference type="InterPro" id="IPR013144">
    <property type="entry name" value="CRA_dom"/>
</dbReference>
<evidence type="ECO:0000313" key="4">
    <source>
        <dbReference type="EMBL" id="KIY66812.1"/>
    </source>
</evidence>
<dbReference type="Gene3D" id="2.60.120.920">
    <property type="match status" value="1"/>
</dbReference>
<name>A0A0D7B8L1_9AGAR</name>
<dbReference type="InterPro" id="IPR024964">
    <property type="entry name" value="CTLH/CRA"/>
</dbReference>
<dbReference type="InterPro" id="IPR050618">
    <property type="entry name" value="Ubq-SigPath_Reg"/>
</dbReference>
<dbReference type="SMART" id="SM00757">
    <property type="entry name" value="CRA"/>
    <property type="match status" value="1"/>
</dbReference>
<dbReference type="AlphaFoldDB" id="A0A0D7B8L1"/>
<dbReference type="SMART" id="SM00668">
    <property type="entry name" value="CTLH"/>
    <property type="match status" value="1"/>
</dbReference>
<protein>
    <submittedName>
        <fullName evidence="4">SPRY-domain-containing protein</fullName>
    </submittedName>
</protein>
<accession>A0A0D7B8L1</accession>
<feature type="domain" description="B30.2/SPRY" evidence="2">
    <location>
        <begin position="203"/>
        <end position="396"/>
    </location>
</feature>
<dbReference type="SUPFAM" id="SSF49899">
    <property type="entry name" value="Concanavalin A-like lectins/glucanases"/>
    <property type="match status" value="1"/>
</dbReference>
<feature type="region of interest" description="Disordered" evidence="1">
    <location>
        <begin position="101"/>
        <end position="136"/>
    </location>
</feature>
<proteinExistence type="predicted"/>
<dbReference type="InterPro" id="IPR006594">
    <property type="entry name" value="LisH"/>
</dbReference>
<evidence type="ECO:0000256" key="1">
    <source>
        <dbReference type="SAM" id="MobiDB-lite"/>
    </source>
</evidence>
<dbReference type="Proteomes" id="UP000054007">
    <property type="component" value="Unassembled WGS sequence"/>
</dbReference>
<dbReference type="InterPro" id="IPR006595">
    <property type="entry name" value="CTLH_C"/>
</dbReference>
<dbReference type="OrthoDB" id="25503at2759"/>
<dbReference type="PROSITE" id="PS50188">
    <property type="entry name" value="B302_SPRY"/>
    <property type="match status" value="1"/>
</dbReference>
<gene>
    <name evidence="4" type="ORF">CYLTODRAFT_423083</name>
</gene>
<feature type="region of interest" description="Disordered" evidence="1">
    <location>
        <begin position="167"/>
        <end position="219"/>
    </location>
</feature>
<dbReference type="InterPro" id="IPR043136">
    <property type="entry name" value="B30.2/SPRY_sf"/>
</dbReference>
<dbReference type="PANTHER" id="PTHR12864">
    <property type="entry name" value="RAN BINDING PROTEIN 9-RELATED"/>
    <property type="match status" value="1"/>
</dbReference>
<dbReference type="Pfam" id="PF00622">
    <property type="entry name" value="SPRY"/>
    <property type="match status" value="1"/>
</dbReference>
<dbReference type="Pfam" id="PF08513">
    <property type="entry name" value="LisH"/>
    <property type="match status" value="1"/>
</dbReference>
<keyword evidence="5" id="KW-1185">Reference proteome</keyword>
<evidence type="ECO:0000259" key="3">
    <source>
        <dbReference type="PROSITE" id="PS50897"/>
    </source>
</evidence>
<evidence type="ECO:0000259" key="2">
    <source>
        <dbReference type="PROSITE" id="PS50188"/>
    </source>
</evidence>